<name>A0A8T3C8S3_DENNO</name>
<protein>
    <submittedName>
        <fullName evidence="1">Uncharacterized protein</fullName>
    </submittedName>
</protein>
<dbReference type="AlphaFoldDB" id="A0A8T3C8S3"/>
<accession>A0A8T3C8S3</accession>
<evidence type="ECO:0000313" key="2">
    <source>
        <dbReference type="Proteomes" id="UP000829196"/>
    </source>
</evidence>
<evidence type="ECO:0000313" key="1">
    <source>
        <dbReference type="EMBL" id="KAI0528579.1"/>
    </source>
</evidence>
<keyword evidence="2" id="KW-1185">Reference proteome</keyword>
<proteinExistence type="predicted"/>
<sequence length="68" mass="7895">MGILKIIISEIGRKQDCYVEVNVEKPITDVDHCVLYTRKHTLLDAFLSESYRKLIIVASQKEFLNIKD</sequence>
<dbReference type="Proteomes" id="UP000829196">
    <property type="component" value="Unassembled WGS sequence"/>
</dbReference>
<reference evidence="1" key="1">
    <citation type="journal article" date="2022" name="Front. Genet.">
        <title>Chromosome-Scale Assembly of the Dendrobium nobile Genome Provides Insights Into the Molecular Mechanism of the Biosynthesis of the Medicinal Active Ingredient of Dendrobium.</title>
        <authorList>
            <person name="Xu Q."/>
            <person name="Niu S.-C."/>
            <person name="Li K.-L."/>
            <person name="Zheng P.-J."/>
            <person name="Zhang X.-J."/>
            <person name="Jia Y."/>
            <person name="Liu Y."/>
            <person name="Niu Y.-X."/>
            <person name="Yu L.-H."/>
            <person name="Chen D.-F."/>
            <person name="Zhang G.-Q."/>
        </authorList>
    </citation>
    <scope>NUCLEOTIDE SEQUENCE</scope>
    <source>
        <tissue evidence="1">Leaf</tissue>
    </source>
</reference>
<dbReference type="EMBL" id="JAGYWB010000002">
    <property type="protein sequence ID" value="KAI0528579.1"/>
    <property type="molecule type" value="Genomic_DNA"/>
</dbReference>
<organism evidence="1 2">
    <name type="scientific">Dendrobium nobile</name>
    <name type="common">Orchid</name>
    <dbReference type="NCBI Taxonomy" id="94219"/>
    <lineage>
        <taxon>Eukaryota</taxon>
        <taxon>Viridiplantae</taxon>
        <taxon>Streptophyta</taxon>
        <taxon>Embryophyta</taxon>
        <taxon>Tracheophyta</taxon>
        <taxon>Spermatophyta</taxon>
        <taxon>Magnoliopsida</taxon>
        <taxon>Liliopsida</taxon>
        <taxon>Asparagales</taxon>
        <taxon>Orchidaceae</taxon>
        <taxon>Epidendroideae</taxon>
        <taxon>Malaxideae</taxon>
        <taxon>Dendrobiinae</taxon>
        <taxon>Dendrobium</taxon>
    </lineage>
</organism>
<gene>
    <name evidence="1" type="ORF">KFK09_001121</name>
</gene>
<comment type="caution">
    <text evidence="1">The sequence shown here is derived from an EMBL/GenBank/DDBJ whole genome shotgun (WGS) entry which is preliminary data.</text>
</comment>